<accession>A0A6A6G9F3</accession>
<dbReference type="PANTHER" id="PTHR43806:SF58">
    <property type="entry name" value="ALKALINE PROTEASE 1-RELATED"/>
    <property type="match status" value="1"/>
</dbReference>
<dbReference type="OrthoDB" id="206201at2759"/>
<keyword evidence="12" id="KW-1185">Reference proteome</keyword>
<feature type="active site" description="Charge relay system" evidence="6">
    <location>
        <position position="148"/>
    </location>
</feature>
<dbReference type="InterPro" id="IPR022398">
    <property type="entry name" value="Peptidase_S8_His-AS"/>
</dbReference>
<dbReference type="GO" id="GO:0004252">
    <property type="term" value="F:serine-type endopeptidase activity"/>
    <property type="evidence" value="ECO:0007669"/>
    <property type="project" value="UniProtKB-UniRule"/>
</dbReference>
<keyword evidence="5 6" id="KW-0720">Serine protease</keyword>
<feature type="active site" description="Charge relay system" evidence="6">
    <location>
        <position position="339"/>
    </location>
</feature>
<dbReference type="PROSITE" id="PS00138">
    <property type="entry name" value="SUBTILASE_SER"/>
    <property type="match status" value="1"/>
</dbReference>
<feature type="chain" id="PRO_5025695208" evidence="8">
    <location>
        <begin position="21"/>
        <end position="394"/>
    </location>
</feature>
<dbReference type="InterPro" id="IPR023827">
    <property type="entry name" value="Peptidase_S8_Asp-AS"/>
</dbReference>
<name>A0A6A6G9F3_9PEZI</name>
<dbReference type="PANTHER" id="PTHR43806">
    <property type="entry name" value="PEPTIDASE S8"/>
    <property type="match status" value="1"/>
</dbReference>
<keyword evidence="2 6" id="KW-0645">Protease</keyword>
<evidence type="ECO:0000256" key="1">
    <source>
        <dbReference type="ARBA" id="ARBA00011073"/>
    </source>
</evidence>
<dbReference type="Proteomes" id="UP000799538">
    <property type="component" value="Unassembled WGS sequence"/>
</dbReference>
<evidence type="ECO:0000256" key="3">
    <source>
        <dbReference type="ARBA" id="ARBA00022729"/>
    </source>
</evidence>
<dbReference type="Pfam" id="PF05922">
    <property type="entry name" value="Inhibitor_I9"/>
    <property type="match status" value="1"/>
</dbReference>
<dbReference type="Gene3D" id="3.30.70.80">
    <property type="entry name" value="Peptidase S8 propeptide/proteinase inhibitor I9"/>
    <property type="match status" value="1"/>
</dbReference>
<dbReference type="GO" id="GO:0006508">
    <property type="term" value="P:proteolysis"/>
    <property type="evidence" value="ECO:0007669"/>
    <property type="project" value="UniProtKB-KW"/>
</dbReference>
<dbReference type="InterPro" id="IPR036852">
    <property type="entry name" value="Peptidase_S8/S53_dom_sf"/>
</dbReference>
<dbReference type="InterPro" id="IPR000209">
    <property type="entry name" value="Peptidase_S8/S53_dom"/>
</dbReference>
<feature type="signal peptide" evidence="8">
    <location>
        <begin position="1"/>
        <end position="20"/>
    </location>
</feature>
<sequence length="394" mass="40879">MRSFVLLSLAVAALASPAPAASPVAPKGKASEVIAGSYIVKLKDYSSKEAVTSFLGRQSFRRKTPRRTYQAANFKGFATELSATEKAQLEKDSTVESIEPDHWLYINGVVNQPSATWGLAKLSQGRGIASGYQYDETAGAGTCSYIVDTGVYTAHPDFGGRASFGVSYETTDGTNTDDHGHGTHVAGTVGSSTYGVAKKTQVVAVKVCNKNGGCRASDVIAGLQWVVNDRIARNCSMGAVVNLSLGTTSSEWTSVRDAVTTLTNAGVFVAVAAGNSGIDAASSYPASAPNACTVGATDSTDRLASFSNFGAVVDILAPGVYITSLSNSGNGTAVMSGTSMASPHIAGLAAYFNGLMKVRPTPVQLCDIMKVLSVVNKVKNVPRGTSNRLAYNAL</sequence>
<dbReference type="SUPFAM" id="SSF52743">
    <property type="entry name" value="Subtilisin-like"/>
    <property type="match status" value="1"/>
</dbReference>
<evidence type="ECO:0000256" key="7">
    <source>
        <dbReference type="RuleBase" id="RU003355"/>
    </source>
</evidence>
<protein>
    <submittedName>
        <fullName evidence="11">Peptidase S8/S53 domain-containing protein</fullName>
    </submittedName>
</protein>
<dbReference type="Pfam" id="PF00082">
    <property type="entry name" value="Peptidase_S8"/>
    <property type="match status" value="1"/>
</dbReference>
<evidence type="ECO:0000313" key="11">
    <source>
        <dbReference type="EMBL" id="KAF2222239.1"/>
    </source>
</evidence>
<dbReference type="InterPro" id="IPR010259">
    <property type="entry name" value="S8pro/Inhibitor_I9"/>
</dbReference>
<keyword evidence="4 6" id="KW-0378">Hydrolase</keyword>
<feature type="domain" description="Inhibitor I9" evidence="10">
    <location>
        <begin position="37"/>
        <end position="104"/>
    </location>
</feature>
<dbReference type="Gene3D" id="3.40.50.200">
    <property type="entry name" value="Peptidase S8/S53 domain"/>
    <property type="match status" value="1"/>
</dbReference>
<gene>
    <name evidence="11" type="ORF">BDZ85DRAFT_199138</name>
</gene>
<evidence type="ECO:0000256" key="6">
    <source>
        <dbReference type="PROSITE-ProRule" id="PRU01240"/>
    </source>
</evidence>
<proteinExistence type="inferred from homology"/>
<feature type="domain" description="Peptidase S8/S53" evidence="9">
    <location>
        <begin position="146"/>
        <end position="351"/>
    </location>
</feature>
<dbReference type="PROSITE" id="PS00136">
    <property type="entry name" value="SUBTILASE_ASP"/>
    <property type="match status" value="1"/>
</dbReference>
<dbReference type="PROSITE" id="PS00137">
    <property type="entry name" value="SUBTILASE_HIS"/>
    <property type="match status" value="1"/>
</dbReference>
<dbReference type="InterPro" id="IPR034193">
    <property type="entry name" value="PCSK9_ProteinaseK-like"/>
</dbReference>
<feature type="active site" description="Charge relay system" evidence="6">
    <location>
        <position position="181"/>
    </location>
</feature>
<comment type="similarity">
    <text evidence="1 6 7">Belongs to the peptidase S8 family.</text>
</comment>
<evidence type="ECO:0000256" key="2">
    <source>
        <dbReference type="ARBA" id="ARBA00022670"/>
    </source>
</evidence>
<reference evidence="12" key="1">
    <citation type="journal article" date="2020" name="Stud. Mycol.">
        <title>101 Dothideomycetes genomes: A test case for predicting lifestyles and emergence of pathogens.</title>
        <authorList>
            <person name="Haridas S."/>
            <person name="Albert R."/>
            <person name="Binder M."/>
            <person name="Bloem J."/>
            <person name="LaButti K."/>
            <person name="Salamov A."/>
            <person name="Andreopoulos B."/>
            <person name="Baker S."/>
            <person name="Barry K."/>
            <person name="Bills G."/>
            <person name="Bluhm B."/>
            <person name="Cannon C."/>
            <person name="Castanera R."/>
            <person name="Culley D."/>
            <person name="Daum C."/>
            <person name="Ezra D."/>
            <person name="Gonzalez J."/>
            <person name="Henrissat B."/>
            <person name="Kuo A."/>
            <person name="Liang C."/>
            <person name="Lipzen A."/>
            <person name="Lutzoni F."/>
            <person name="Magnuson J."/>
            <person name="Mondo S."/>
            <person name="Nolan M."/>
            <person name="Ohm R."/>
            <person name="Pangilinan J."/>
            <person name="Park H.-J."/>
            <person name="Ramirez L."/>
            <person name="Alfaro M."/>
            <person name="Sun H."/>
            <person name="Tritt A."/>
            <person name="Yoshinaga Y."/>
            <person name="Zwiers L.-H."/>
            <person name="Turgeon B."/>
            <person name="Goodwin S."/>
            <person name="Spatafora J."/>
            <person name="Crous P."/>
            <person name="Grigoriev I."/>
        </authorList>
    </citation>
    <scope>NUCLEOTIDE SEQUENCE [LARGE SCALE GENOMIC DNA]</scope>
    <source>
        <strain evidence="12">CECT 20119</strain>
    </source>
</reference>
<dbReference type="InterPro" id="IPR023828">
    <property type="entry name" value="Peptidase_S8_Ser-AS"/>
</dbReference>
<evidence type="ECO:0000256" key="5">
    <source>
        <dbReference type="ARBA" id="ARBA00022825"/>
    </source>
</evidence>
<dbReference type="InterPro" id="IPR037045">
    <property type="entry name" value="S8pro/Inhibitor_I9_sf"/>
</dbReference>
<dbReference type="AlphaFoldDB" id="A0A6A6G9F3"/>
<organism evidence="11 12">
    <name type="scientific">Elsinoe ampelina</name>
    <dbReference type="NCBI Taxonomy" id="302913"/>
    <lineage>
        <taxon>Eukaryota</taxon>
        <taxon>Fungi</taxon>
        <taxon>Dikarya</taxon>
        <taxon>Ascomycota</taxon>
        <taxon>Pezizomycotina</taxon>
        <taxon>Dothideomycetes</taxon>
        <taxon>Dothideomycetidae</taxon>
        <taxon>Myriangiales</taxon>
        <taxon>Elsinoaceae</taxon>
        <taxon>Elsinoe</taxon>
    </lineage>
</organism>
<dbReference type="SUPFAM" id="SSF54897">
    <property type="entry name" value="Protease propeptides/inhibitors"/>
    <property type="match status" value="1"/>
</dbReference>
<keyword evidence="3 8" id="KW-0732">Signal</keyword>
<evidence type="ECO:0000313" key="12">
    <source>
        <dbReference type="Proteomes" id="UP000799538"/>
    </source>
</evidence>
<evidence type="ECO:0000256" key="8">
    <source>
        <dbReference type="SAM" id="SignalP"/>
    </source>
</evidence>
<evidence type="ECO:0000259" key="10">
    <source>
        <dbReference type="Pfam" id="PF05922"/>
    </source>
</evidence>
<evidence type="ECO:0000259" key="9">
    <source>
        <dbReference type="Pfam" id="PF00082"/>
    </source>
</evidence>
<dbReference type="EMBL" id="ML992508">
    <property type="protein sequence ID" value="KAF2222239.1"/>
    <property type="molecule type" value="Genomic_DNA"/>
</dbReference>
<evidence type="ECO:0000256" key="4">
    <source>
        <dbReference type="ARBA" id="ARBA00022801"/>
    </source>
</evidence>
<dbReference type="PROSITE" id="PS51892">
    <property type="entry name" value="SUBTILASE"/>
    <property type="match status" value="1"/>
</dbReference>
<dbReference type="PRINTS" id="PR00723">
    <property type="entry name" value="SUBTILISIN"/>
</dbReference>
<dbReference type="InterPro" id="IPR050131">
    <property type="entry name" value="Peptidase_S8_subtilisin-like"/>
</dbReference>
<dbReference type="InterPro" id="IPR015500">
    <property type="entry name" value="Peptidase_S8_subtilisin-rel"/>
</dbReference>
<dbReference type="GO" id="GO:0005576">
    <property type="term" value="C:extracellular region"/>
    <property type="evidence" value="ECO:0007669"/>
    <property type="project" value="UniProtKB-ARBA"/>
</dbReference>
<dbReference type="CDD" id="cd04077">
    <property type="entry name" value="Peptidases_S8_PCSK9_ProteinaseK_like"/>
    <property type="match status" value="1"/>
</dbReference>
<dbReference type="FunFam" id="3.40.50.200:FF:000014">
    <property type="entry name" value="Proteinase K"/>
    <property type="match status" value="1"/>
</dbReference>